<dbReference type="RefSeq" id="WP_035584370.1">
    <property type="nucleotide sequence ID" value="NZ_ARYJ01000016.1"/>
</dbReference>
<evidence type="ECO:0000259" key="3">
    <source>
        <dbReference type="PROSITE" id="PS51186"/>
    </source>
</evidence>
<evidence type="ECO:0000313" key="5">
    <source>
        <dbReference type="Proteomes" id="UP000024816"/>
    </source>
</evidence>
<evidence type="ECO:0000256" key="1">
    <source>
        <dbReference type="ARBA" id="ARBA00022679"/>
    </source>
</evidence>
<dbReference type="Proteomes" id="UP000024816">
    <property type="component" value="Unassembled WGS sequence"/>
</dbReference>
<dbReference type="AlphaFoldDB" id="A0A059F709"/>
<dbReference type="PATRIC" id="fig|1280952.3.peg.3269"/>
<dbReference type="SUPFAM" id="SSF55729">
    <property type="entry name" value="Acyl-CoA N-acyltransferases (Nat)"/>
    <property type="match status" value="1"/>
</dbReference>
<feature type="domain" description="N-acetyltransferase" evidence="3">
    <location>
        <begin position="3"/>
        <end position="160"/>
    </location>
</feature>
<comment type="caution">
    <text evidence="4">The sequence shown here is derived from an EMBL/GenBank/DDBJ whole genome shotgun (WGS) entry which is preliminary data.</text>
</comment>
<evidence type="ECO:0000256" key="2">
    <source>
        <dbReference type="ARBA" id="ARBA00023315"/>
    </source>
</evidence>
<name>A0A059F709_9PROT</name>
<dbReference type="PROSITE" id="PS51186">
    <property type="entry name" value="GNAT"/>
    <property type="match status" value="1"/>
</dbReference>
<keyword evidence="1 4" id="KW-0808">Transferase</keyword>
<organism evidence="4 5">
    <name type="scientific">Hyphomonas jannaschiana VP2</name>
    <dbReference type="NCBI Taxonomy" id="1280952"/>
    <lineage>
        <taxon>Bacteria</taxon>
        <taxon>Pseudomonadati</taxon>
        <taxon>Pseudomonadota</taxon>
        <taxon>Alphaproteobacteria</taxon>
        <taxon>Hyphomonadales</taxon>
        <taxon>Hyphomonadaceae</taxon>
        <taxon>Hyphomonas</taxon>
    </lineage>
</organism>
<dbReference type="InterPro" id="IPR016181">
    <property type="entry name" value="Acyl_CoA_acyltransferase"/>
</dbReference>
<dbReference type="OrthoDB" id="9805924at2"/>
<dbReference type="Pfam" id="PF00583">
    <property type="entry name" value="Acetyltransf_1"/>
    <property type="match status" value="1"/>
</dbReference>
<dbReference type="PANTHER" id="PTHR43877">
    <property type="entry name" value="AMINOALKYLPHOSPHONATE N-ACETYLTRANSFERASE-RELATED-RELATED"/>
    <property type="match status" value="1"/>
</dbReference>
<reference evidence="4 5" key="1">
    <citation type="journal article" date="2014" name="Antonie Van Leeuwenhoek">
        <title>Hyphomonas beringensis sp. nov. and Hyphomonas chukchiensis sp. nov., isolated from surface seawater of the Bering Sea and Chukchi Sea.</title>
        <authorList>
            <person name="Li C."/>
            <person name="Lai Q."/>
            <person name="Li G."/>
            <person name="Dong C."/>
            <person name="Wang J."/>
            <person name="Liao Y."/>
            <person name="Shao Z."/>
        </authorList>
    </citation>
    <scope>NUCLEOTIDE SEQUENCE [LARGE SCALE GENOMIC DNA]</scope>
    <source>
        <strain evidence="4 5">VP2</strain>
    </source>
</reference>
<evidence type="ECO:0000313" key="4">
    <source>
        <dbReference type="EMBL" id="KCZ83876.1"/>
    </source>
</evidence>
<dbReference type="InterPro" id="IPR000182">
    <property type="entry name" value="GNAT_dom"/>
</dbReference>
<accession>A0A059F709</accession>
<dbReference type="GO" id="GO:0016747">
    <property type="term" value="F:acyltransferase activity, transferring groups other than amino-acyl groups"/>
    <property type="evidence" value="ECO:0007669"/>
    <property type="project" value="InterPro"/>
</dbReference>
<dbReference type="CDD" id="cd04301">
    <property type="entry name" value="NAT_SF"/>
    <property type="match status" value="1"/>
</dbReference>
<protein>
    <submittedName>
        <fullName evidence="4">Acetyltransferase</fullName>
    </submittedName>
</protein>
<dbReference type="InterPro" id="IPR050832">
    <property type="entry name" value="Bact_Acetyltransf"/>
</dbReference>
<proteinExistence type="predicted"/>
<gene>
    <name evidence="4" type="ORF">HJA_16335</name>
</gene>
<keyword evidence="2" id="KW-0012">Acyltransferase</keyword>
<sequence length="160" mass="17157">MNTHVRQADYTDAADAAALTGLLDVYARDPMGGGKPLSAHTREHLAAELAARPYAVSFLAFADGVPAGVLNAFEGFSTFACKPLLNVHDIAVHPDHRGKGIGKLLLDAAEAEARRRGCCKLTLEVLSGNTRARDVYEAAGYRAYELDPDKGQALFFEKAL</sequence>
<dbReference type="STRING" id="1280952.HJA_16335"/>
<dbReference type="Gene3D" id="3.40.630.30">
    <property type="match status" value="1"/>
</dbReference>
<dbReference type="EMBL" id="ARYJ01000016">
    <property type="protein sequence ID" value="KCZ83876.1"/>
    <property type="molecule type" value="Genomic_DNA"/>
</dbReference>
<dbReference type="eggNOG" id="COG0456">
    <property type="taxonomic scope" value="Bacteria"/>
</dbReference>
<keyword evidence="5" id="KW-1185">Reference proteome</keyword>